<dbReference type="AlphaFoldDB" id="A0A3B1D5E4"/>
<dbReference type="InterPro" id="IPR050952">
    <property type="entry name" value="TRIM-NHL_E3_ligases"/>
</dbReference>
<dbReference type="PROSITE" id="PS51125">
    <property type="entry name" value="NHL"/>
    <property type="match status" value="5"/>
</dbReference>
<dbReference type="Pfam" id="PF17170">
    <property type="entry name" value="DUF5128"/>
    <property type="match status" value="2"/>
</dbReference>
<organism evidence="2">
    <name type="scientific">hydrothermal vent metagenome</name>
    <dbReference type="NCBI Taxonomy" id="652676"/>
    <lineage>
        <taxon>unclassified sequences</taxon>
        <taxon>metagenomes</taxon>
        <taxon>ecological metagenomes</taxon>
    </lineage>
</organism>
<dbReference type="PANTHER" id="PTHR24104:SF25">
    <property type="entry name" value="PROTEIN LIN-41"/>
    <property type="match status" value="1"/>
</dbReference>
<dbReference type="SUPFAM" id="SSF101898">
    <property type="entry name" value="NHL repeat"/>
    <property type="match status" value="1"/>
</dbReference>
<dbReference type="SMART" id="SM00135">
    <property type="entry name" value="LY"/>
    <property type="match status" value="2"/>
</dbReference>
<dbReference type="CDD" id="cd14962">
    <property type="entry name" value="NHL_like_6"/>
    <property type="match status" value="1"/>
</dbReference>
<keyword evidence="1" id="KW-0677">Repeat</keyword>
<dbReference type="EMBL" id="UOGF01000081">
    <property type="protein sequence ID" value="VAX32023.1"/>
    <property type="molecule type" value="Genomic_DNA"/>
</dbReference>
<dbReference type="Pfam" id="PF01436">
    <property type="entry name" value="NHL"/>
    <property type="match status" value="1"/>
</dbReference>
<sequence>MTSRSRFFKHGFLVLLIMVCSACAAAPVKEKPTIFWPKPPDAPKISFVDTWSKPADIGLKPSWFKRVVYFIFGEAKIPYVVRPSGVAVDGKGGVYVADTGLQVVHYFDEKNHKYHQLYQITQNERLQNPIGVAVDASGLLYVSDTDLNRIFVFNQDKKMVRVIGNDEKATRVSGLALDPVRERLYVVDTMGHQVLVYSLEGELLETIGKRGVEPGTFNFPTYATVDADGALYVADSLNFRIQIFDPEGRFQSQFGRLGRQLGEFSRPKGIAVDAQKNVYVVDSLFDTIQVFNASGELLIHFGKTGVEPGTFWLPAGIAVDDTGHIYIADSYNKRLQVFKLLKDETPPG</sequence>
<reference evidence="2" key="1">
    <citation type="submission" date="2018-06" db="EMBL/GenBank/DDBJ databases">
        <authorList>
            <person name="Zhirakovskaya E."/>
        </authorList>
    </citation>
    <scope>NUCLEOTIDE SEQUENCE</scope>
</reference>
<dbReference type="InterPro" id="IPR011042">
    <property type="entry name" value="6-blade_b-propeller_TolB-like"/>
</dbReference>
<accession>A0A3B1D5E4</accession>
<evidence type="ECO:0000256" key="1">
    <source>
        <dbReference type="ARBA" id="ARBA00022737"/>
    </source>
</evidence>
<name>A0A3B1D5E4_9ZZZZ</name>
<dbReference type="GO" id="GO:0008270">
    <property type="term" value="F:zinc ion binding"/>
    <property type="evidence" value="ECO:0007669"/>
    <property type="project" value="UniProtKB-KW"/>
</dbReference>
<proteinExistence type="predicted"/>
<gene>
    <name evidence="2" type="ORF">MNBD_NITROSPIRAE01-1855</name>
</gene>
<dbReference type="PANTHER" id="PTHR24104">
    <property type="entry name" value="E3 UBIQUITIN-PROTEIN LIGASE NHLRC1-RELATED"/>
    <property type="match status" value="1"/>
</dbReference>
<protein>
    <submittedName>
        <fullName evidence="2">NHL repeat domain protein</fullName>
    </submittedName>
</protein>
<dbReference type="Gene3D" id="2.120.10.30">
    <property type="entry name" value="TolB, C-terminal domain"/>
    <property type="match status" value="3"/>
</dbReference>
<dbReference type="InterPro" id="IPR001258">
    <property type="entry name" value="NHL_repeat"/>
</dbReference>
<evidence type="ECO:0000313" key="2">
    <source>
        <dbReference type="EMBL" id="VAX32023.1"/>
    </source>
</evidence>
<dbReference type="InterPro" id="IPR000033">
    <property type="entry name" value="LDLR_classB_rpt"/>
</dbReference>